<accession>A0A6J4KUR0</accession>
<organism evidence="2">
    <name type="scientific">uncultured Chloroflexia bacterium</name>
    <dbReference type="NCBI Taxonomy" id="1672391"/>
    <lineage>
        <taxon>Bacteria</taxon>
        <taxon>Bacillati</taxon>
        <taxon>Chloroflexota</taxon>
        <taxon>Chloroflexia</taxon>
        <taxon>environmental samples</taxon>
    </lineage>
</organism>
<evidence type="ECO:0000256" key="1">
    <source>
        <dbReference type="SAM" id="MobiDB-lite"/>
    </source>
</evidence>
<gene>
    <name evidence="2" type="ORF">AVDCRST_MAG93-5400</name>
</gene>
<reference evidence="2" key="1">
    <citation type="submission" date="2020-02" db="EMBL/GenBank/DDBJ databases">
        <authorList>
            <person name="Meier V. D."/>
        </authorList>
    </citation>
    <scope>NUCLEOTIDE SEQUENCE</scope>
    <source>
        <strain evidence="2">AVDCRST_MAG93</strain>
    </source>
</reference>
<evidence type="ECO:0000313" key="2">
    <source>
        <dbReference type="EMBL" id="CAA9313869.1"/>
    </source>
</evidence>
<sequence>MAGKSQHLTLSNDEDEQLRHFEQSRHFRPKVR</sequence>
<feature type="non-terminal residue" evidence="2">
    <location>
        <position position="32"/>
    </location>
</feature>
<dbReference type="EMBL" id="CADCTR010001819">
    <property type="protein sequence ID" value="CAA9313869.1"/>
    <property type="molecule type" value="Genomic_DNA"/>
</dbReference>
<proteinExistence type="predicted"/>
<feature type="region of interest" description="Disordered" evidence="1">
    <location>
        <begin position="1"/>
        <end position="32"/>
    </location>
</feature>
<name>A0A6J4KUR0_9CHLR</name>
<feature type="compositionally biased region" description="Polar residues" evidence="1">
    <location>
        <begin position="1"/>
        <end position="11"/>
    </location>
</feature>
<dbReference type="AlphaFoldDB" id="A0A6J4KUR0"/>
<protein>
    <submittedName>
        <fullName evidence="2">Uncharacterized protein</fullName>
    </submittedName>
</protein>